<organism evidence="2 3">
    <name type="scientific">Nocardioides endophyticus</name>
    <dbReference type="NCBI Taxonomy" id="1353775"/>
    <lineage>
        <taxon>Bacteria</taxon>
        <taxon>Bacillati</taxon>
        <taxon>Actinomycetota</taxon>
        <taxon>Actinomycetes</taxon>
        <taxon>Propionibacteriales</taxon>
        <taxon>Nocardioidaceae</taxon>
        <taxon>Nocardioides</taxon>
    </lineage>
</organism>
<keyword evidence="3" id="KW-1185">Reference proteome</keyword>
<dbReference type="EMBL" id="BAABKN010000023">
    <property type="protein sequence ID" value="GAA4748493.1"/>
    <property type="molecule type" value="Genomic_DNA"/>
</dbReference>
<evidence type="ECO:0000256" key="1">
    <source>
        <dbReference type="SAM" id="Phobius"/>
    </source>
</evidence>
<keyword evidence="1" id="KW-0472">Membrane</keyword>
<sequence length="50" mass="5442">MTNDVDQVPLVVLGTLGGIAALLFPRAEIDPQRDKLRPSRSQANPQWSGL</sequence>
<reference evidence="3" key="1">
    <citation type="journal article" date="2019" name="Int. J. Syst. Evol. Microbiol.">
        <title>The Global Catalogue of Microorganisms (GCM) 10K type strain sequencing project: providing services to taxonomists for standard genome sequencing and annotation.</title>
        <authorList>
            <consortium name="The Broad Institute Genomics Platform"/>
            <consortium name="The Broad Institute Genome Sequencing Center for Infectious Disease"/>
            <person name="Wu L."/>
            <person name="Ma J."/>
        </authorList>
    </citation>
    <scope>NUCLEOTIDE SEQUENCE [LARGE SCALE GENOMIC DNA]</scope>
    <source>
        <strain evidence="3">JCM 18532</strain>
    </source>
</reference>
<keyword evidence="1" id="KW-0812">Transmembrane</keyword>
<name>A0ABP8Z755_9ACTN</name>
<gene>
    <name evidence="2" type="ORF">GCM10023350_36780</name>
</gene>
<feature type="transmembrane region" description="Helical" evidence="1">
    <location>
        <begin position="6"/>
        <end position="25"/>
    </location>
</feature>
<evidence type="ECO:0000313" key="3">
    <source>
        <dbReference type="Proteomes" id="UP001499882"/>
    </source>
</evidence>
<proteinExistence type="predicted"/>
<keyword evidence="1" id="KW-1133">Transmembrane helix</keyword>
<protein>
    <recommendedName>
        <fullName evidence="4">YtxH domain-containing protein</fullName>
    </recommendedName>
</protein>
<evidence type="ECO:0000313" key="2">
    <source>
        <dbReference type="EMBL" id="GAA4748493.1"/>
    </source>
</evidence>
<accession>A0ABP8Z755</accession>
<evidence type="ECO:0008006" key="4">
    <source>
        <dbReference type="Google" id="ProtNLM"/>
    </source>
</evidence>
<comment type="caution">
    <text evidence="2">The sequence shown here is derived from an EMBL/GenBank/DDBJ whole genome shotgun (WGS) entry which is preliminary data.</text>
</comment>
<dbReference type="Proteomes" id="UP001499882">
    <property type="component" value="Unassembled WGS sequence"/>
</dbReference>
<dbReference type="RefSeq" id="WP_345528385.1">
    <property type="nucleotide sequence ID" value="NZ_BAABKN010000023.1"/>
</dbReference>